<accession>A0ABU5S993</accession>
<organism evidence="2 3">
    <name type="scientific">Arcicella gelida</name>
    <dbReference type="NCBI Taxonomy" id="2984195"/>
    <lineage>
        <taxon>Bacteria</taxon>
        <taxon>Pseudomonadati</taxon>
        <taxon>Bacteroidota</taxon>
        <taxon>Cytophagia</taxon>
        <taxon>Cytophagales</taxon>
        <taxon>Flectobacillaceae</taxon>
        <taxon>Arcicella</taxon>
    </lineage>
</organism>
<proteinExistence type="predicted"/>
<protein>
    <submittedName>
        <fullName evidence="2">RES family NAD+ phosphorylase</fullName>
    </submittedName>
</protein>
<dbReference type="EMBL" id="JAYGIL010000029">
    <property type="protein sequence ID" value="MEA5405042.1"/>
    <property type="molecule type" value="Genomic_DNA"/>
</dbReference>
<reference evidence="2 3" key="1">
    <citation type="submission" date="2023-12" db="EMBL/GenBank/DDBJ databases">
        <title>Novel species of the genus Arcicella isolated from rivers.</title>
        <authorList>
            <person name="Lu H."/>
        </authorList>
    </citation>
    <scope>NUCLEOTIDE SEQUENCE [LARGE SCALE GENOMIC DNA]</scope>
    <source>
        <strain evidence="2 3">DC2W</strain>
    </source>
</reference>
<dbReference type="Proteomes" id="UP001303899">
    <property type="component" value="Unassembled WGS sequence"/>
</dbReference>
<evidence type="ECO:0000313" key="2">
    <source>
        <dbReference type="EMBL" id="MEA5405042.1"/>
    </source>
</evidence>
<dbReference type="Pfam" id="PF08808">
    <property type="entry name" value="RES"/>
    <property type="match status" value="1"/>
</dbReference>
<keyword evidence="3" id="KW-1185">Reference proteome</keyword>
<feature type="domain" description="RES" evidence="1">
    <location>
        <begin position="14"/>
        <end position="139"/>
    </location>
</feature>
<dbReference type="SMART" id="SM00953">
    <property type="entry name" value="RES"/>
    <property type="match status" value="1"/>
</dbReference>
<sequence length="155" mass="17712">MEVFRISKFKRARDLSGFGASLKGQRWNRRGTSLLYTASHRSLALLEVLVHIGQYYPEDDYAIITLDIPDNQIASLDASILPKDWAKIFDAGVLASFTDHWLKTEQSIALGVPSAIVPQEINYLINPLHPDFQDVKIKNIEIFTFDERFFKDVID</sequence>
<gene>
    <name evidence="2" type="ORF">VB776_19060</name>
</gene>
<dbReference type="InterPro" id="IPR014914">
    <property type="entry name" value="RES_dom"/>
</dbReference>
<dbReference type="RefSeq" id="WP_323698465.1">
    <property type="nucleotide sequence ID" value="NZ_JAYGIL010000029.1"/>
</dbReference>
<evidence type="ECO:0000259" key="1">
    <source>
        <dbReference type="SMART" id="SM00953"/>
    </source>
</evidence>
<name>A0ABU5S993_9BACT</name>
<comment type="caution">
    <text evidence="2">The sequence shown here is derived from an EMBL/GenBank/DDBJ whole genome shotgun (WGS) entry which is preliminary data.</text>
</comment>
<evidence type="ECO:0000313" key="3">
    <source>
        <dbReference type="Proteomes" id="UP001303899"/>
    </source>
</evidence>